<evidence type="ECO:0000259" key="2">
    <source>
        <dbReference type="PROSITE" id="PS50110"/>
    </source>
</evidence>
<dbReference type="Proteomes" id="UP000283063">
    <property type="component" value="Chromosome"/>
</dbReference>
<dbReference type="AlphaFoldDB" id="A0A3T0N8U3"/>
<dbReference type="RefSeq" id="WP_127748405.1">
    <property type="nucleotide sequence ID" value="NZ_CP033219.1"/>
</dbReference>
<dbReference type="KEGG" id="sedi:EBB79_08025"/>
<sequence>MNDIKILLVDDDDVDAEMVIRGFKKSRIGNDITVAEDGFQALSILRENGNDAFRKPFIVLLDLNMPRMNGFDFLEELRNDENLRDSIVFVLTTSKADVDRTRSYEKNIAGYIVKSEVGPSFTKAIDLLKCYWTTVTLPT</sequence>
<evidence type="ECO:0000313" key="3">
    <source>
        <dbReference type="EMBL" id="AZV80375.1"/>
    </source>
</evidence>
<dbReference type="Gene3D" id="3.40.50.2300">
    <property type="match status" value="1"/>
</dbReference>
<evidence type="ECO:0000256" key="1">
    <source>
        <dbReference type="PROSITE-ProRule" id="PRU00169"/>
    </source>
</evidence>
<dbReference type="CDD" id="cd17557">
    <property type="entry name" value="REC_Rcp-like"/>
    <property type="match status" value="1"/>
</dbReference>
<keyword evidence="1" id="KW-0597">Phosphoprotein</keyword>
<dbReference type="SMART" id="SM00448">
    <property type="entry name" value="REC"/>
    <property type="match status" value="1"/>
</dbReference>
<accession>A0A3T0N8U3</accession>
<reference evidence="3 4" key="1">
    <citation type="submission" date="2018-10" db="EMBL/GenBank/DDBJ databases">
        <title>Parasedimentitalea marina sp. nov., a psychrophilic bacterium isolated from deep seawater of the New Britain Trench.</title>
        <authorList>
            <person name="Cao J."/>
        </authorList>
    </citation>
    <scope>NUCLEOTIDE SEQUENCE [LARGE SCALE GENOMIC DNA]</scope>
    <source>
        <strain evidence="3 4">W43</strain>
    </source>
</reference>
<dbReference type="InterPro" id="IPR052893">
    <property type="entry name" value="TCS_response_regulator"/>
</dbReference>
<name>A0A3T0N8U3_9RHOB</name>
<feature type="modified residue" description="4-aspartylphosphate" evidence="1">
    <location>
        <position position="62"/>
    </location>
</feature>
<proteinExistence type="predicted"/>
<organism evidence="3 4">
    <name type="scientific">Parasedimentitalea marina</name>
    <dbReference type="NCBI Taxonomy" id="2483033"/>
    <lineage>
        <taxon>Bacteria</taxon>
        <taxon>Pseudomonadati</taxon>
        <taxon>Pseudomonadota</taxon>
        <taxon>Alphaproteobacteria</taxon>
        <taxon>Rhodobacterales</taxon>
        <taxon>Paracoccaceae</taxon>
        <taxon>Parasedimentitalea</taxon>
    </lineage>
</organism>
<evidence type="ECO:0000313" key="4">
    <source>
        <dbReference type="Proteomes" id="UP000283063"/>
    </source>
</evidence>
<dbReference type="OrthoDB" id="9793549at2"/>
<dbReference type="PANTHER" id="PTHR44520:SF2">
    <property type="entry name" value="RESPONSE REGULATOR RCP1"/>
    <property type="match status" value="1"/>
</dbReference>
<gene>
    <name evidence="3" type="ORF">EBB79_08025</name>
</gene>
<protein>
    <submittedName>
        <fullName evidence="3">Response regulator</fullName>
    </submittedName>
</protein>
<dbReference type="InterPro" id="IPR011006">
    <property type="entry name" value="CheY-like_superfamily"/>
</dbReference>
<feature type="domain" description="Response regulatory" evidence="2">
    <location>
        <begin position="5"/>
        <end position="129"/>
    </location>
</feature>
<keyword evidence="4" id="KW-1185">Reference proteome</keyword>
<dbReference type="Pfam" id="PF00072">
    <property type="entry name" value="Response_reg"/>
    <property type="match status" value="1"/>
</dbReference>
<dbReference type="SUPFAM" id="SSF52172">
    <property type="entry name" value="CheY-like"/>
    <property type="match status" value="1"/>
</dbReference>
<dbReference type="GO" id="GO:0000160">
    <property type="term" value="P:phosphorelay signal transduction system"/>
    <property type="evidence" value="ECO:0007669"/>
    <property type="project" value="InterPro"/>
</dbReference>
<dbReference type="InterPro" id="IPR001789">
    <property type="entry name" value="Sig_transdc_resp-reg_receiver"/>
</dbReference>
<dbReference type="PROSITE" id="PS50110">
    <property type="entry name" value="RESPONSE_REGULATORY"/>
    <property type="match status" value="1"/>
</dbReference>
<dbReference type="PANTHER" id="PTHR44520">
    <property type="entry name" value="RESPONSE REGULATOR RCP1-RELATED"/>
    <property type="match status" value="1"/>
</dbReference>
<dbReference type="EMBL" id="CP033219">
    <property type="protein sequence ID" value="AZV80375.1"/>
    <property type="molecule type" value="Genomic_DNA"/>
</dbReference>